<dbReference type="InterPro" id="IPR007138">
    <property type="entry name" value="ABM_dom"/>
</dbReference>
<reference evidence="2 3" key="1">
    <citation type="submission" date="2020-08" db="EMBL/GenBank/DDBJ databases">
        <title>Genomic Encyclopedia of Type Strains, Phase III (KMG-III): the genomes of soil and plant-associated and newly described type strains.</title>
        <authorList>
            <person name="Whitman W."/>
        </authorList>
    </citation>
    <scope>NUCLEOTIDE SEQUENCE [LARGE SCALE GENOMIC DNA]</scope>
    <source>
        <strain evidence="2 3">CECT 8897</strain>
    </source>
</reference>
<dbReference type="GO" id="GO:0004497">
    <property type="term" value="F:monooxygenase activity"/>
    <property type="evidence" value="ECO:0007669"/>
    <property type="project" value="UniProtKB-KW"/>
</dbReference>
<organism evidence="2 3">
    <name type="scientific">Pseudoduganella violacea</name>
    <dbReference type="NCBI Taxonomy" id="1715466"/>
    <lineage>
        <taxon>Bacteria</taxon>
        <taxon>Pseudomonadati</taxon>
        <taxon>Pseudomonadota</taxon>
        <taxon>Betaproteobacteria</taxon>
        <taxon>Burkholderiales</taxon>
        <taxon>Oxalobacteraceae</taxon>
        <taxon>Telluria group</taxon>
        <taxon>Pseudoduganella</taxon>
    </lineage>
</organism>
<dbReference type="EMBL" id="JACHXD010000006">
    <property type="protein sequence ID" value="MBB3119498.1"/>
    <property type="molecule type" value="Genomic_DNA"/>
</dbReference>
<dbReference type="Proteomes" id="UP000541535">
    <property type="component" value="Unassembled WGS sequence"/>
</dbReference>
<dbReference type="AlphaFoldDB" id="A0A7W5FUT4"/>
<proteinExistence type="predicted"/>
<comment type="caution">
    <text evidence="2">The sequence shown here is derived from an EMBL/GenBank/DDBJ whole genome shotgun (WGS) entry which is preliminary data.</text>
</comment>
<name>A0A7W5FUT4_9BURK</name>
<sequence>MIYEIAEIQIKPDVHADFEAAVREAVPLFRASPGCLSMRLERIIERQDTYHLVIGWETLEHHTVQFRSSETFTAWRALVGPFFAAPPRVEHTQNALNGF</sequence>
<dbReference type="Pfam" id="PF03992">
    <property type="entry name" value="ABM"/>
    <property type="match status" value="1"/>
</dbReference>
<keyword evidence="2" id="KW-0560">Oxidoreductase</keyword>
<evidence type="ECO:0000259" key="1">
    <source>
        <dbReference type="PROSITE" id="PS51725"/>
    </source>
</evidence>
<dbReference type="Gene3D" id="3.30.70.100">
    <property type="match status" value="1"/>
</dbReference>
<dbReference type="PROSITE" id="PS51725">
    <property type="entry name" value="ABM"/>
    <property type="match status" value="1"/>
</dbReference>
<keyword evidence="2" id="KW-0503">Monooxygenase</keyword>
<dbReference type="InterPro" id="IPR011008">
    <property type="entry name" value="Dimeric_a/b-barrel"/>
</dbReference>
<keyword evidence="3" id="KW-1185">Reference proteome</keyword>
<dbReference type="RefSeq" id="WP_183441329.1">
    <property type="nucleotide sequence ID" value="NZ_JACHXD010000006.1"/>
</dbReference>
<protein>
    <submittedName>
        <fullName evidence="2">Quinol monooxygenase YgiN</fullName>
    </submittedName>
</protein>
<feature type="domain" description="ABM" evidence="1">
    <location>
        <begin position="2"/>
        <end position="91"/>
    </location>
</feature>
<dbReference type="SUPFAM" id="SSF54909">
    <property type="entry name" value="Dimeric alpha+beta barrel"/>
    <property type="match status" value="1"/>
</dbReference>
<evidence type="ECO:0000313" key="3">
    <source>
        <dbReference type="Proteomes" id="UP000541535"/>
    </source>
</evidence>
<gene>
    <name evidence="2" type="ORF">FHS03_002550</name>
</gene>
<evidence type="ECO:0000313" key="2">
    <source>
        <dbReference type="EMBL" id="MBB3119498.1"/>
    </source>
</evidence>
<accession>A0A7W5FUT4</accession>